<dbReference type="KEGG" id="bdi:104581395"/>
<name>I1IZL5_BRADI</name>
<dbReference type="GO" id="GO:0071008">
    <property type="term" value="C:U2-type post-mRNA release spliceosomal complex"/>
    <property type="evidence" value="ECO:0000318"/>
    <property type="project" value="GO_Central"/>
</dbReference>
<dbReference type="PANTHER" id="PTHR23329:SF16">
    <property type="entry name" value="G-PATCH DOMAIN-CONTAINING PROTEIN"/>
    <property type="match status" value="1"/>
</dbReference>
<proteinExistence type="predicted"/>
<reference evidence="3 4" key="1">
    <citation type="journal article" date="2010" name="Nature">
        <title>Genome sequencing and analysis of the model grass Brachypodium distachyon.</title>
        <authorList>
            <consortium name="International Brachypodium Initiative"/>
        </authorList>
    </citation>
    <scope>NUCLEOTIDE SEQUENCE [LARGE SCALE GENOMIC DNA]</scope>
    <source>
        <strain evidence="3 4">Bd21</strain>
    </source>
</reference>
<feature type="compositionally biased region" description="Basic and acidic residues" evidence="1">
    <location>
        <begin position="51"/>
        <end position="62"/>
    </location>
</feature>
<feature type="domain" description="GCF C-terminal" evidence="2">
    <location>
        <begin position="145"/>
        <end position="412"/>
    </location>
</feature>
<dbReference type="EMBL" id="CM000884">
    <property type="protein sequence ID" value="KQJ83558.1"/>
    <property type="molecule type" value="Genomic_DNA"/>
</dbReference>
<dbReference type="InterPro" id="IPR022783">
    <property type="entry name" value="GCFC_dom"/>
</dbReference>
<dbReference type="InterPro" id="IPR045211">
    <property type="entry name" value="TFP11/STIP/Ntr1"/>
</dbReference>
<evidence type="ECO:0000259" key="2">
    <source>
        <dbReference type="Pfam" id="PF07842"/>
    </source>
</evidence>
<dbReference type="EnsemblPlants" id="KQJ83558">
    <property type="protein sequence ID" value="KQJ83558"/>
    <property type="gene ID" value="BRADI_5g15510v3"/>
</dbReference>
<dbReference type="GeneID" id="104581395"/>
<dbReference type="STRING" id="15368.I1IZL5"/>
<feature type="region of interest" description="Disordered" evidence="1">
    <location>
        <begin position="1"/>
        <end position="69"/>
    </location>
</feature>
<gene>
    <name evidence="4" type="primary">LOC104581395</name>
    <name evidence="3" type="ORF">BRADI_5g15510v3</name>
</gene>
<dbReference type="PANTHER" id="PTHR23329">
    <property type="entry name" value="TUFTELIN-INTERACTING PROTEIN 11-RELATED"/>
    <property type="match status" value="1"/>
</dbReference>
<evidence type="ECO:0000256" key="1">
    <source>
        <dbReference type="SAM" id="MobiDB-lite"/>
    </source>
</evidence>
<keyword evidence="5" id="KW-1185">Reference proteome</keyword>
<dbReference type="RefSeq" id="XP_010227194.1">
    <property type="nucleotide sequence ID" value="XM_010228892.1"/>
</dbReference>
<evidence type="ECO:0000313" key="4">
    <source>
        <dbReference type="EnsemblPlants" id="KQJ83558"/>
    </source>
</evidence>
<dbReference type="HOGENOM" id="CLU_585760_0_0_1"/>
<dbReference type="AlphaFoldDB" id="I1IZL5"/>
<evidence type="ECO:0000313" key="5">
    <source>
        <dbReference type="Proteomes" id="UP000008810"/>
    </source>
</evidence>
<accession>I1IZL5</accession>
<feature type="compositionally biased region" description="Acidic residues" evidence="1">
    <location>
        <begin position="24"/>
        <end position="37"/>
    </location>
</feature>
<reference evidence="3" key="2">
    <citation type="submission" date="2017-06" db="EMBL/GenBank/DDBJ databases">
        <title>WGS assembly of Brachypodium distachyon.</title>
        <authorList>
            <consortium name="The International Brachypodium Initiative"/>
            <person name="Lucas S."/>
            <person name="Harmon-Smith M."/>
            <person name="Lail K."/>
            <person name="Tice H."/>
            <person name="Grimwood J."/>
            <person name="Bruce D."/>
            <person name="Barry K."/>
            <person name="Shu S."/>
            <person name="Lindquist E."/>
            <person name="Wang M."/>
            <person name="Pitluck S."/>
            <person name="Vogel J.P."/>
            <person name="Garvin D.F."/>
            <person name="Mockler T.C."/>
            <person name="Schmutz J."/>
            <person name="Rokhsar D."/>
            <person name="Bevan M.W."/>
        </authorList>
    </citation>
    <scope>NUCLEOTIDE SEQUENCE</scope>
    <source>
        <strain evidence="3">Bd21</strain>
    </source>
</reference>
<dbReference type="GO" id="GO:0000390">
    <property type="term" value="P:spliceosomal complex disassembly"/>
    <property type="evidence" value="ECO:0000318"/>
    <property type="project" value="GO_Central"/>
</dbReference>
<dbReference type="Proteomes" id="UP000008810">
    <property type="component" value="Chromosome 5"/>
</dbReference>
<dbReference type="Pfam" id="PF07842">
    <property type="entry name" value="GCFC"/>
    <property type="match status" value="1"/>
</dbReference>
<dbReference type="Gramene" id="KQJ83558">
    <property type="protein sequence ID" value="KQJ83558"/>
    <property type="gene ID" value="BRADI_5g15510v3"/>
</dbReference>
<sequence length="467" mass="52540">MASAGAGEWSRSNGEAEWETSGGGDDDGSGYDSDSDGDSTYSLDSNPEVENIPHADTSREPENTWADDDVTRPYRQPWLWVREWQRHEAEASRKQIQAFCAEILAKTGEQQKNDPVRAPQQDLATEVAVMTVRLASMKKRTAGDVIREFTRLKSLFPEESYKAKFFLAGTAGRIVAPLLHPVFQTWKPLRDPALWLDVAGPLKNVLEVDGPRLSPYARLIDDTVVPAVQASEWKYTDPDQMLRFLTAWKDALPQPAVRGILEKIVMPELADAVASWDPRCAWNANLHIFLQPWVPLAGPLLESRLYDAVRQKLEKGVWDWDDTTVDALVANRRMLSPWKALFTPESWELLLGRIKVAPNLRLRLRRVEITLTPPKQKDDAFLQVMKWAPFVPPQGVVWLLEAEFFGRWLGALRGLRAASGPSTGEAVAWCKGWKRLFTVELLADELVKARFQAGFDMVSRAAAGLEI</sequence>
<organism evidence="4">
    <name type="scientific">Brachypodium distachyon</name>
    <name type="common">Purple false brome</name>
    <name type="synonym">Trachynia distachya</name>
    <dbReference type="NCBI Taxonomy" id="15368"/>
    <lineage>
        <taxon>Eukaryota</taxon>
        <taxon>Viridiplantae</taxon>
        <taxon>Streptophyta</taxon>
        <taxon>Embryophyta</taxon>
        <taxon>Tracheophyta</taxon>
        <taxon>Spermatophyta</taxon>
        <taxon>Magnoliopsida</taxon>
        <taxon>Liliopsida</taxon>
        <taxon>Poales</taxon>
        <taxon>Poaceae</taxon>
        <taxon>BOP clade</taxon>
        <taxon>Pooideae</taxon>
        <taxon>Stipodae</taxon>
        <taxon>Brachypodieae</taxon>
        <taxon>Brachypodium</taxon>
    </lineage>
</organism>
<evidence type="ECO:0000313" key="3">
    <source>
        <dbReference type="EMBL" id="KQJ83558.1"/>
    </source>
</evidence>
<reference evidence="4" key="3">
    <citation type="submission" date="2018-08" db="UniProtKB">
        <authorList>
            <consortium name="EnsemblPlants"/>
        </authorList>
    </citation>
    <scope>IDENTIFICATION</scope>
    <source>
        <strain evidence="4">cv. Bd21</strain>
    </source>
</reference>
<dbReference type="OrthoDB" id="585373at2759"/>
<protein>
    <recommendedName>
        <fullName evidence="2">GCF C-terminal domain-containing protein</fullName>
    </recommendedName>
</protein>
<dbReference type="eggNOG" id="KOG2184">
    <property type="taxonomic scope" value="Eukaryota"/>
</dbReference>